<organism evidence="1 2">
    <name type="scientific">Smallanthus sonchifolius</name>
    <dbReference type="NCBI Taxonomy" id="185202"/>
    <lineage>
        <taxon>Eukaryota</taxon>
        <taxon>Viridiplantae</taxon>
        <taxon>Streptophyta</taxon>
        <taxon>Embryophyta</taxon>
        <taxon>Tracheophyta</taxon>
        <taxon>Spermatophyta</taxon>
        <taxon>Magnoliopsida</taxon>
        <taxon>eudicotyledons</taxon>
        <taxon>Gunneridae</taxon>
        <taxon>Pentapetalae</taxon>
        <taxon>asterids</taxon>
        <taxon>campanulids</taxon>
        <taxon>Asterales</taxon>
        <taxon>Asteraceae</taxon>
        <taxon>Asteroideae</taxon>
        <taxon>Heliantheae alliance</taxon>
        <taxon>Millerieae</taxon>
        <taxon>Smallanthus</taxon>
    </lineage>
</organism>
<proteinExistence type="predicted"/>
<gene>
    <name evidence="1" type="ORF">L1987_39991</name>
</gene>
<protein>
    <submittedName>
        <fullName evidence="1">Uncharacterized protein</fullName>
    </submittedName>
</protein>
<name>A0ACB9GRW2_9ASTR</name>
<reference evidence="1 2" key="2">
    <citation type="journal article" date="2022" name="Mol. Ecol. Resour.">
        <title>The genomes of chicory, endive, great burdock and yacon provide insights into Asteraceae paleo-polyploidization history and plant inulin production.</title>
        <authorList>
            <person name="Fan W."/>
            <person name="Wang S."/>
            <person name="Wang H."/>
            <person name="Wang A."/>
            <person name="Jiang F."/>
            <person name="Liu H."/>
            <person name="Zhao H."/>
            <person name="Xu D."/>
            <person name="Zhang Y."/>
        </authorList>
    </citation>
    <scope>NUCLEOTIDE SEQUENCE [LARGE SCALE GENOMIC DNA]</scope>
    <source>
        <strain evidence="2">cv. Yunnan</strain>
        <tissue evidence="1">Leaves</tissue>
    </source>
</reference>
<accession>A0ACB9GRW2</accession>
<comment type="caution">
    <text evidence="1">The sequence shown here is derived from an EMBL/GenBank/DDBJ whole genome shotgun (WGS) entry which is preliminary data.</text>
</comment>
<evidence type="ECO:0000313" key="2">
    <source>
        <dbReference type="Proteomes" id="UP001056120"/>
    </source>
</evidence>
<evidence type="ECO:0000313" key="1">
    <source>
        <dbReference type="EMBL" id="KAI3786369.1"/>
    </source>
</evidence>
<sequence length="553" mass="62683">MNNNQTDSLILSHPFFSPKISLGGRRRRSLIFIFELLMEKTMMMKKKKTPFSIPQHCCFLLSLFSIVASTRSHNYADALTKSLIYFEAQRSGRLPYNQRVTWRDNSGLTDGLEQGVDLVGGYYDAGDHVKFGLPMAFTVTMLSWGIIEYGEYIAGAGELEHAIETIKWGTDYFIKAHTSPNVLWAEVGDGYTDHYCWQRPEDMTTSRQAYKIDENNPGSDLAGETAAAMAAASIVFRKTNPHYSHLLLHHAQQLFEFGDKFRGKYDASIGVVKNYYTSVSGYKDELLWAAIWLYKATDNHRYLSYVVDNADLFGGVGWSITEFSWDVKYAGIQVLVSQLLTDEKHTKHKSILEQYQSKAEYYICSCLNKNNGTKNNAGFTPGGLIYIRQWNNMQYVSSGSFLTMIYSDLLHKSNHRKLKCHGGDVTPRELLQFSKSQVDYILGSNPMNMSYLVGFGPRFPTRVHHRGASIVSYRENKGFIGCTQGYDNWYGSKDPNPNIVVGALVGGPDHNDEFFDRRGNYMQTEACTYNTAPLVGIFARLNYLQNTILHASF</sequence>
<dbReference type="Proteomes" id="UP001056120">
    <property type="component" value="Linkage Group LG13"/>
</dbReference>
<dbReference type="EMBL" id="CM042030">
    <property type="protein sequence ID" value="KAI3786369.1"/>
    <property type="molecule type" value="Genomic_DNA"/>
</dbReference>
<keyword evidence="2" id="KW-1185">Reference proteome</keyword>
<reference evidence="2" key="1">
    <citation type="journal article" date="2022" name="Mol. Ecol. Resour.">
        <title>The genomes of chicory, endive, great burdock and yacon provide insights into Asteraceae palaeo-polyploidization history and plant inulin production.</title>
        <authorList>
            <person name="Fan W."/>
            <person name="Wang S."/>
            <person name="Wang H."/>
            <person name="Wang A."/>
            <person name="Jiang F."/>
            <person name="Liu H."/>
            <person name="Zhao H."/>
            <person name="Xu D."/>
            <person name="Zhang Y."/>
        </authorList>
    </citation>
    <scope>NUCLEOTIDE SEQUENCE [LARGE SCALE GENOMIC DNA]</scope>
    <source>
        <strain evidence="2">cv. Yunnan</strain>
    </source>
</reference>